<keyword evidence="6" id="KW-1185">Reference proteome</keyword>
<dbReference type="OrthoDB" id="5286at2759"/>
<dbReference type="Gramene" id="EME26486">
    <property type="protein sequence ID" value="EME26486"/>
    <property type="gene ID" value="Gasu_58890"/>
</dbReference>
<comment type="similarity">
    <text evidence="1">Belongs to the DeSI family.</text>
</comment>
<dbReference type="InterPro" id="IPR008580">
    <property type="entry name" value="PPPDE_dom"/>
</dbReference>
<reference evidence="6" key="1">
    <citation type="journal article" date="2013" name="Science">
        <title>Gene transfer from bacteria and archaea facilitated evolution of an extremophilic eukaryote.</title>
        <authorList>
            <person name="Schonknecht G."/>
            <person name="Chen W.H."/>
            <person name="Ternes C.M."/>
            <person name="Barbier G.G."/>
            <person name="Shrestha R.P."/>
            <person name="Stanke M."/>
            <person name="Brautigam A."/>
            <person name="Baker B.J."/>
            <person name="Banfield J.F."/>
            <person name="Garavito R.M."/>
            <person name="Carr K."/>
            <person name="Wilkerson C."/>
            <person name="Rensing S.A."/>
            <person name="Gagneul D."/>
            <person name="Dickenson N.E."/>
            <person name="Oesterhelt C."/>
            <person name="Lercher M.J."/>
            <person name="Weber A.P."/>
        </authorList>
    </citation>
    <scope>NUCLEOTIDE SEQUENCE [LARGE SCALE GENOMIC DNA]</scope>
    <source>
        <strain evidence="6">074W</strain>
    </source>
</reference>
<dbReference type="EMBL" id="KB454548">
    <property type="protein sequence ID" value="EME26486.1"/>
    <property type="molecule type" value="Genomic_DNA"/>
</dbReference>
<dbReference type="KEGG" id="gsl:Gasu_58890"/>
<evidence type="ECO:0000259" key="4">
    <source>
        <dbReference type="PROSITE" id="PS51858"/>
    </source>
</evidence>
<feature type="domain" description="PPPDE" evidence="4">
    <location>
        <begin position="64"/>
        <end position="206"/>
    </location>
</feature>
<dbReference type="RefSeq" id="XP_005703006.1">
    <property type="nucleotide sequence ID" value="XM_005702949.1"/>
</dbReference>
<accession>M2VTG0</accession>
<dbReference type="GO" id="GO:0101005">
    <property type="term" value="F:deubiquitinase activity"/>
    <property type="evidence" value="ECO:0007669"/>
    <property type="project" value="TreeGrafter"/>
</dbReference>
<sequence>MIYKNDDGLLLLGWFYGFLFMNQLDPFSLYELVKVCRVGPSGTLDLKEIENEGSSVSLQQQYSEPVYLNVYDLIDPENPERFTAMNAYLRKIGVGFYHSGVEVYGVEFCFGGSESCDTGVFHVEPRRAQGASYRQSIYMGNTPLSPNEVFLVVQILADSFRGNTFSLLRRNCNHFSDLLCLYLTGKRAPKWINRLCSIGMKVKWLLPKSLDNPSASPLPADKTSLMIPVAGNVNHILNQRRNKLQKETFEKNKTSCDP</sequence>
<keyword evidence="2" id="KW-0645">Protease</keyword>
<evidence type="ECO:0000313" key="5">
    <source>
        <dbReference type="EMBL" id="EME26486.1"/>
    </source>
</evidence>
<dbReference type="PANTHER" id="PTHR12378:SF80">
    <property type="entry name" value="IP06716P-RELATED"/>
    <property type="match status" value="1"/>
</dbReference>
<evidence type="ECO:0000313" key="6">
    <source>
        <dbReference type="Proteomes" id="UP000030680"/>
    </source>
</evidence>
<dbReference type="GO" id="GO:0016579">
    <property type="term" value="P:protein deubiquitination"/>
    <property type="evidence" value="ECO:0007669"/>
    <property type="project" value="TreeGrafter"/>
</dbReference>
<dbReference type="PANTHER" id="PTHR12378">
    <property type="entry name" value="DESUMOYLATING ISOPEPTIDASE"/>
    <property type="match status" value="1"/>
</dbReference>
<dbReference type="SMART" id="SM01179">
    <property type="entry name" value="DUF862"/>
    <property type="match status" value="1"/>
</dbReference>
<dbReference type="Gene3D" id="3.90.1720.30">
    <property type="entry name" value="PPPDE domains"/>
    <property type="match status" value="1"/>
</dbReference>
<protein>
    <recommendedName>
        <fullName evidence="4">PPPDE domain-containing protein</fullName>
    </recommendedName>
</protein>
<dbReference type="STRING" id="130081.M2VTG0"/>
<evidence type="ECO:0000256" key="1">
    <source>
        <dbReference type="ARBA" id="ARBA00008140"/>
    </source>
</evidence>
<proteinExistence type="inferred from homology"/>
<dbReference type="GeneID" id="17085456"/>
<dbReference type="InterPro" id="IPR042266">
    <property type="entry name" value="PPPDE_sf"/>
</dbReference>
<evidence type="ECO:0000256" key="2">
    <source>
        <dbReference type="ARBA" id="ARBA00022670"/>
    </source>
</evidence>
<name>M2VTG0_GALSU</name>
<dbReference type="PROSITE" id="PS51858">
    <property type="entry name" value="PPPDE"/>
    <property type="match status" value="1"/>
</dbReference>
<dbReference type="GO" id="GO:0006508">
    <property type="term" value="P:proteolysis"/>
    <property type="evidence" value="ECO:0007669"/>
    <property type="project" value="UniProtKB-KW"/>
</dbReference>
<dbReference type="Pfam" id="PF05903">
    <property type="entry name" value="Peptidase_C97"/>
    <property type="match status" value="1"/>
</dbReference>
<dbReference type="AlphaFoldDB" id="M2VTG0"/>
<dbReference type="Proteomes" id="UP000030680">
    <property type="component" value="Unassembled WGS sequence"/>
</dbReference>
<organism evidence="5 6">
    <name type="scientific">Galdieria sulphuraria</name>
    <name type="common">Red alga</name>
    <dbReference type="NCBI Taxonomy" id="130081"/>
    <lineage>
        <taxon>Eukaryota</taxon>
        <taxon>Rhodophyta</taxon>
        <taxon>Bangiophyceae</taxon>
        <taxon>Galdieriales</taxon>
        <taxon>Galdieriaceae</taxon>
        <taxon>Galdieria</taxon>
    </lineage>
</organism>
<dbReference type="eggNOG" id="KOG0324">
    <property type="taxonomic scope" value="Eukaryota"/>
</dbReference>
<evidence type="ECO:0000256" key="3">
    <source>
        <dbReference type="ARBA" id="ARBA00022801"/>
    </source>
</evidence>
<gene>
    <name evidence="5" type="ORF">Gasu_58890</name>
</gene>
<keyword evidence="3" id="KW-0378">Hydrolase</keyword>